<sequence length="940" mass="99657">MALRSGLRAVPATELAGRDWELQLLVDRARGAALGEGQAVLLRGPAGIGKTKLLAAALDELDGVAPTVLTVGCPESGSAAYEAVRALFEPLRLDGDDPEELLTGSARLALPALVPEHDAADSADTYSVMYGLHWLTAGLTAQGLVVLAVDDVQWCDETSLRWLGFLLRRAENLPLLVLMTQRTGPDEAGPEVLGEIGATLSCLTVDLSPLPAEAVADVLRERFGVPPDPAFAAKCAEVTGGNPFLLDRVVARLRGQVVPDAAHVGTLEELGREVVARSLLDRLPSDAFAVARAIAVLGGEKLETIAALAGTQPGPAGGAVRALRANELLQPDRLDYAHDLIRSAVLAAVPPAELAALRERAATLLNDSGRPTEDVAILLLQLASVPQPWMVNVLRDAAAAAESRGAPAAAARYLARALQADEDSVQLLVQLARVQGQIDPKSSLRHLEHALDLVADPRRRVPIVVLYALISLTSQNSLRAFALVGEVLDALEAELGPDPSPADKSLRTLAESVLLISGMDEKSTVGQVGARFRDVVPPDGDTAEERQLLGMLASLGTLQGRPAAEVAAQAGQVLRIGDVAPGGWAVLGAVLALYLADHVGPALGAINELLAHAQRRGEAWTYTLGASTRALIHQFTGNLPEALADAQFSFDVVTQERWAPGVTMPQAALGAMLVRQGDPVRAEEVLDTVVRPRLENFTLEYHWFLMARARARAALGDPEGALVYLRRCGDSLADAGIENPVMSPWWYDTTELLAGLGRVSEGVATIEAVEEAAARWGTARAAGMAMTARALVTHGDAGVELLEEAVELLAGSPAKLEHAKAEYLLGRRLLRRGDAEGARERLRRSIDLSVLSRDKQLLGLALPALAEAGGRMRSGTASPADALSGSERRVAERAVEGVTNREIAESLFLTQRTVELHLTSVYRKLGIKGRGELAQALRAW</sequence>
<evidence type="ECO:0000256" key="2">
    <source>
        <dbReference type="ARBA" id="ARBA00022840"/>
    </source>
</evidence>
<comment type="caution">
    <text evidence="4">The sequence shown here is derived from an EMBL/GenBank/DDBJ whole genome shotgun (WGS) entry which is preliminary data.</text>
</comment>
<dbReference type="PANTHER" id="PTHR16305:SF35">
    <property type="entry name" value="TRANSCRIPTIONAL ACTIVATOR DOMAIN"/>
    <property type="match status" value="1"/>
</dbReference>
<dbReference type="SUPFAM" id="SSF46894">
    <property type="entry name" value="C-terminal effector domain of the bipartite response regulators"/>
    <property type="match status" value="1"/>
</dbReference>
<evidence type="ECO:0000256" key="1">
    <source>
        <dbReference type="ARBA" id="ARBA00022741"/>
    </source>
</evidence>
<dbReference type="InterPro" id="IPR000792">
    <property type="entry name" value="Tscrpt_reg_LuxR_C"/>
</dbReference>
<dbReference type="PROSITE" id="PS00622">
    <property type="entry name" value="HTH_LUXR_1"/>
    <property type="match status" value="1"/>
</dbReference>
<dbReference type="PRINTS" id="PR00038">
    <property type="entry name" value="HTHLUXR"/>
</dbReference>
<dbReference type="Proteomes" id="UP001304298">
    <property type="component" value="Unassembled WGS sequence"/>
</dbReference>
<dbReference type="PANTHER" id="PTHR16305">
    <property type="entry name" value="TESTICULAR SOLUBLE ADENYLYL CYCLASE"/>
    <property type="match status" value="1"/>
</dbReference>
<dbReference type="Gene3D" id="1.25.40.10">
    <property type="entry name" value="Tetratricopeptide repeat domain"/>
    <property type="match status" value="1"/>
</dbReference>
<dbReference type="InterPro" id="IPR036388">
    <property type="entry name" value="WH-like_DNA-bd_sf"/>
</dbReference>
<keyword evidence="2" id="KW-0067">ATP-binding</keyword>
<dbReference type="SMART" id="SM00421">
    <property type="entry name" value="HTH_LUXR"/>
    <property type="match status" value="1"/>
</dbReference>
<name>A0ABU5R665_9PSEU</name>
<dbReference type="SUPFAM" id="SSF52540">
    <property type="entry name" value="P-loop containing nucleoside triphosphate hydrolases"/>
    <property type="match status" value="1"/>
</dbReference>
<dbReference type="EMBL" id="JAYFSI010000003">
    <property type="protein sequence ID" value="MEA5361114.1"/>
    <property type="molecule type" value="Genomic_DNA"/>
</dbReference>
<dbReference type="RefSeq" id="WP_323327926.1">
    <property type="nucleotide sequence ID" value="NZ_JAYFSI010000003.1"/>
</dbReference>
<evidence type="ECO:0000259" key="3">
    <source>
        <dbReference type="PROSITE" id="PS50043"/>
    </source>
</evidence>
<dbReference type="InterPro" id="IPR011990">
    <property type="entry name" value="TPR-like_helical_dom_sf"/>
</dbReference>
<dbReference type="SUPFAM" id="SSF48452">
    <property type="entry name" value="TPR-like"/>
    <property type="match status" value="1"/>
</dbReference>
<dbReference type="Pfam" id="PF13191">
    <property type="entry name" value="AAA_16"/>
    <property type="match status" value="1"/>
</dbReference>
<dbReference type="InterPro" id="IPR041664">
    <property type="entry name" value="AAA_16"/>
</dbReference>
<reference evidence="4 5" key="1">
    <citation type="submission" date="2023-12" db="EMBL/GenBank/DDBJ databases">
        <title>Amycolatopsis sp. V23-08.</title>
        <authorList>
            <person name="Somphong A."/>
        </authorList>
    </citation>
    <scope>NUCLEOTIDE SEQUENCE [LARGE SCALE GENOMIC DNA]</scope>
    <source>
        <strain evidence="4 5">V23-08</strain>
    </source>
</reference>
<keyword evidence="5" id="KW-1185">Reference proteome</keyword>
<gene>
    <name evidence="4" type="ORF">VA596_16335</name>
</gene>
<dbReference type="Pfam" id="PF00196">
    <property type="entry name" value="GerE"/>
    <property type="match status" value="1"/>
</dbReference>
<dbReference type="InterPro" id="IPR027417">
    <property type="entry name" value="P-loop_NTPase"/>
</dbReference>
<organism evidence="4 5">
    <name type="scientific">Amycolatopsis heterodermiae</name>
    <dbReference type="NCBI Taxonomy" id="3110235"/>
    <lineage>
        <taxon>Bacteria</taxon>
        <taxon>Bacillati</taxon>
        <taxon>Actinomycetota</taxon>
        <taxon>Actinomycetes</taxon>
        <taxon>Pseudonocardiales</taxon>
        <taxon>Pseudonocardiaceae</taxon>
        <taxon>Amycolatopsis</taxon>
    </lineage>
</organism>
<evidence type="ECO:0000313" key="4">
    <source>
        <dbReference type="EMBL" id="MEA5361114.1"/>
    </source>
</evidence>
<keyword evidence="1" id="KW-0547">Nucleotide-binding</keyword>
<evidence type="ECO:0000313" key="5">
    <source>
        <dbReference type="Proteomes" id="UP001304298"/>
    </source>
</evidence>
<dbReference type="PROSITE" id="PS50043">
    <property type="entry name" value="HTH_LUXR_2"/>
    <property type="match status" value="1"/>
</dbReference>
<feature type="domain" description="HTH luxR-type" evidence="3">
    <location>
        <begin position="876"/>
        <end position="940"/>
    </location>
</feature>
<accession>A0ABU5R665</accession>
<dbReference type="CDD" id="cd06170">
    <property type="entry name" value="LuxR_C_like"/>
    <property type="match status" value="1"/>
</dbReference>
<proteinExistence type="predicted"/>
<protein>
    <submittedName>
        <fullName evidence="4">AAA family ATPase</fullName>
    </submittedName>
</protein>
<dbReference type="InterPro" id="IPR016032">
    <property type="entry name" value="Sig_transdc_resp-reg_C-effctor"/>
</dbReference>
<dbReference type="Gene3D" id="1.10.10.10">
    <property type="entry name" value="Winged helix-like DNA-binding domain superfamily/Winged helix DNA-binding domain"/>
    <property type="match status" value="1"/>
</dbReference>